<dbReference type="Proteomes" id="UP000245431">
    <property type="component" value="Chromosome PVE_r1"/>
</dbReference>
<organism evidence="2 3">
    <name type="scientific">Pseudomonas veronii 1YdBTEX2</name>
    <dbReference type="NCBI Taxonomy" id="1295141"/>
    <lineage>
        <taxon>Bacteria</taxon>
        <taxon>Pseudomonadati</taxon>
        <taxon>Pseudomonadota</taxon>
        <taxon>Gammaproteobacteria</taxon>
        <taxon>Pseudomonadales</taxon>
        <taxon>Pseudomonadaceae</taxon>
        <taxon>Pseudomonas</taxon>
    </lineage>
</organism>
<gene>
    <name evidence="2" type="ORF">PVE_R1G4680</name>
</gene>
<protein>
    <submittedName>
        <fullName evidence="2">Uncharacterized protein</fullName>
    </submittedName>
</protein>
<evidence type="ECO:0000256" key="1">
    <source>
        <dbReference type="SAM" id="MobiDB-lite"/>
    </source>
</evidence>
<proteinExistence type="predicted"/>
<sequence>MNTQPAECERSINPGGDAPNRPVTQDLPD</sequence>
<dbReference type="AlphaFoldDB" id="A0A1D3K2R0"/>
<reference evidence="3" key="1">
    <citation type="submission" date="2016-07" db="EMBL/GenBank/DDBJ databases">
        <authorList>
            <person name="Florea S."/>
            <person name="Webb J.S."/>
            <person name="Jaromczyk J."/>
            <person name="Schardl C.L."/>
        </authorList>
    </citation>
    <scope>NUCLEOTIDE SEQUENCE [LARGE SCALE GENOMIC DNA]</scope>
    <source>
        <strain evidence="3">1YdBTEX2</strain>
    </source>
</reference>
<evidence type="ECO:0000313" key="2">
    <source>
        <dbReference type="EMBL" id="SBW82562.1"/>
    </source>
</evidence>
<dbReference type="EMBL" id="LT599583">
    <property type="protein sequence ID" value="SBW82562.1"/>
    <property type="molecule type" value="Genomic_DNA"/>
</dbReference>
<evidence type="ECO:0000313" key="3">
    <source>
        <dbReference type="Proteomes" id="UP000245431"/>
    </source>
</evidence>
<name>A0A1D3K2R0_PSEVE</name>
<feature type="region of interest" description="Disordered" evidence="1">
    <location>
        <begin position="1"/>
        <end position="29"/>
    </location>
</feature>
<accession>A0A1D3K2R0</accession>